<evidence type="ECO:0000256" key="2">
    <source>
        <dbReference type="ARBA" id="ARBA00022723"/>
    </source>
</evidence>
<dbReference type="InterPro" id="IPR005920">
    <property type="entry name" value="HutI"/>
</dbReference>
<gene>
    <name evidence="7" type="primary">hutI</name>
    <name evidence="9" type="ORF">GSF08_10590</name>
</gene>
<dbReference type="PANTHER" id="PTHR42752:SF1">
    <property type="entry name" value="IMIDAZOLONEPROPIONASE-RELATED"/>
    <property type="match status" value="1"/>
</dbReference>
<feature type="binding site" evidence="7">
    <location>
        <position position="74"/>
    </location>
    <ligand>
        <name>Zn(2+)</name>
        <dbReference type="ChEBI" id="CHEBI:29105"/>
    </ligand>
</feature>
<comment type="similarity">
    <text evidence="7">Belongs to the metallo-dependent hydrolases superfamily. HutI family.</text>
</comment>
<dbReference type="Pfam" id="PF01979">
    <property type="entry name" value="Amidohydro_1"/>
    <property type="match status" value="1"/>
</dbReference>
<feature type="binding site" evidence="7">
    <location>
        <position position="317"/>
    </location>
    <ligand>
        <name>Fe(3+)</name>
        <dbReference type="ChEBI" id="CHEBI:29034"/>
    </ligand>
</feature>
<feature type="binding site" evidence="7">
    <location>
        <position position="243"/>
    </location>
    <ligand>
        <name>Zn(2+)</name>
        <dbReference type="ChEBI" id="CHEBI:29105"/>
    </ligand>
</feature>
<evidence type="ECO:0000256" key="6">
    <source>
        <dbReference type="ARBA" id="ARBA00023004"/>
    </source>
</evidence>
<evidence type="ECO:0000256" key="4">
    <source>
        <dbReference type="ARBA" id="ARBA00022808"/>
    </source>
</evidence>
<feature type="binding site" evidence="7">
    <location>
        <position position="317"/>
    </location>
    <ligand>
        <name>Zn(2+)</name>
        <dbReference type="ChEBI" id="CHEBI:29105"/>
    </ligand>
</feature>
<dbReference type="Proteomes" id="UP000434036">
    <property type="component" value="Unassembled WGS sequence"/>
</dbReference>
<dbReference type="GO" id="GO:0019556">
    <property type="term" value="P:L-histidine catabolic process to glutamate and formamide"/>
    <property type="evidence" value="ECO:0007669"/>
    <property type="project" value="UniProtKB-UniRule"/>
</dbReference>
<feature type="binding site" evidence="7">
    <location>
        <position position="76"/>
    </location>
    <ligand>
        <name>Fe(3+)</name>
        <dbReference type="ChEBI" id="CHEBI:29034"/>
    </ligand>
</feature>
<dbReference type="InterPro" id="IPR032466">
    <property type="entry name" value="Metal_Hydrolase"/>
</dbReference>
<dbReference type="NCBIfam" id="TIGR01224">
    <property type="entry name" value="hutI"/>
    <property type="match status" value="1"/>
</dbReference>
<keyword evidence="2 7" id="KW-0479">Metal-binding</keyword>
<dbReference type="InterPro" id="IPR006680">
    <property type="entry name" value="Amidohydro-rel"/>
</dbReference>
<feature type="domain" description="Amidohydrolase-related" evidence="8">
    <location>
        <begin position="65"/>
        <end position="405"/>
    </location>
</feature>
<keyword evidence="6 7" id="KW-0408">Iron</keyword>
<comment type="subcellular location">
    <subcellularLocation>
        <location evidence="7">Cytoplasm</location>
    </subcellularLocation>
</comment>
<feature type="binding site" evidence="7">
    <location>
        <position position="243"/>
    </location>
    <ligand>
        <name>Fe(3+)</name>
        <dbReference type="ChEBI" id="CHEBI:29034"/>
    </ligand>
</feature>
<dbReference type="HAMAP" id="MF_00372">
    <property type="entry name" value="HutI"/>
    <property type="match status" value="1"/>
</dbReference>
<feature type="binding site" evidence="7">
    <location>
        <position position="146"/>
    </location>
    <ligand>
        <name>4-imidazolone-5-propanoate</name>
        <dbReference type="ChEBI" id="CHEBI:77893"/>
    </ligand>
</feature>
<feature type="binding site" evidence="7">
    <location>
        <position position="319"/>
    </location>
    <ligand>
        <name>N-formimidoyl-L-glutamate</name>
        <dbReference type="ChEBI" id="CHEBI:58928"/>
    </ligand>
</feature>
<dbReference type="SUPFAM" id="SSF51338">
    <property type="entry name" value="Composite domain of metallo-dependent hydrolases"/>
    <property type="match status" value="1"/>
</dbReference>
<dbReference type="GO" id="GO:0019557">
    <property type="term" value="P:L-histidine catabolic process to glutamate and formate"/>
    <property type="evidence" value="ECO:0007669"/>
    <property type="project" value="UniProtKB-UniPathway"/>
</dbReference>
<proteinExistence type="inferred from homology"/>
<dbReference type="FunFam" id="3.20.20.140:FF:000007">
    <property type="entry name" value="Imidazolonepropionase"/>
    <property type="match status" value="1"/>
</dbReference>
<keyword evidence="7" id="KW-0963">Cytoplasm</keyword>
<dbReference type="GO" id="GO:0005737">
    <property type="term" value="C:cytoplasm"/>
    <property type="evidence" value="ECO:0007669"/>
    <property type="project" value="UniProtKB-SubCell"/>
</dbReference>
<evidence type="ECO:0000259" key="8">
    <source>
        <dbReference type="Pfam" id="PF01979"/>
    </source>
</evidence>
<feature type="binding site" evidence="7">
    <location>
        <position position="146"/>
    </location>
    <ligand>
        <name>N-formimidoyl-L-glutamate</name>
        <dbReference type="ChEBI" id="CHEBI:58928"/>
    </ligand>
</feature>
<dbReference type="GO" id="GO:0008270">
    <property type="term" value="F:zinc ion binding"/>
    <property type="evidence" value="ECO:0007669"/>
    <property type="project" value="UniProtKB-UniRule"/>
</dbReference>
<comment type="cofactor">
    <cofactor evidence="7">
        <name>Zn(2+)</name>
        <dbReference type="ChEBI" id="CHEBI:29105"/>
    </cofactor>
    <cofactor evidence="7">
        <name>Fe(3+)</name>
        <dbReference type="ChEBI" id="CHEBI:29034"/>
    </cofactor>
    <text evidence="7">Binds 1 zinc or iron ion per subunit.</text>
</comment>
<dbReference type="InterPro" id="IPR011059">
    <property type="entry name" value="Metal-dep_hydrolase_composite"/>
</dbReference>
<dbReference type="GO" id="GO:0005506">
    <property type="term" value="F:iron ion binding"/>
    <property type="evidence" value="ECO:0007669"/>
    <property type="project" value="UniProtKB-UniRule"/>
</dbReference>
<dbReference type="AlphaFoldDB" id="A0A6N8U907"/>
<sequence>MSIKLFTNIAKLYTMAGGVRKKDRLDDASIIEHAWMIVADGRVQEIGTGKAPFVDGEIIDCNNQIVLPGFIDAHTHLVYGGDRSNEYRKKMAGVAYLDILQAGGGIHATVEATRKATFEELYNKAKATLDYMLTCGVTTLEAKSGYGLDRDTEIKQLEVVKELQKDTPITLISSFLPAHARPKNYPDAHAFFTYQKNEVLPYVMEHHLAEYMDCFLETGVFNAEEAKEILQIGKDAGLKIKIHVDEIASIGGVDVACELGAVSVEHCMVTTEADSDKLAAHDIMAVLLPATSFNLGSAYARAKMMLKHGVTLAVATDYNPGSCPCSDFLWMLRIASRGYKLTPNEVLSMATINAAKAVDRDHEIGSLEVGKQADFIVMNVASFDEVIANMQKNPITQVYKNGRKVV</sequence>
<protein>
    <recommendedName>
        <fullName evidence="1 7">Imidazolonepropionase</fullName>
        <ecNumber evidence="1 7">3.5.2.7</ecNumber>
    </recommendedName>
    <alternativeName>
        <fullName evidence="7">Imidazolone-5-propionate hydrolase</fullName>
    </alternativeName>
</protein>
<evidence type="ECO:0000256" key="5">
    <source>
        <dbReference type="ARBA" id="ARBA00022833"/>
    </source>
</evidence>
<dbReference type="RefSeq" id="WP_160625749.1">
    <property type="nucleotide sequence ID" value="NZ_WUUQ01000006.1"/>
</dbReference>
<reference evidence="9 10" key="2">
    <citation type="submission" date="2020-01" db="EMBL/GenBank/DDBJ databases">
        <title>Clostridiaceae sp. nov. isolated from the gut of human by culturomics.</title>
        <authorList>
            <person name="Chang Y."/>
        </authorList>
    </citation>
    <scope>NUCLEOTIDE SEQUENCE [LARGE SCALE GENOMIC DNA]</scope>
    <source>
        <strain evidence="9 10">DONG20-135</strain>
    </source>
</reference>
<keyword evidence="10" id="KW-1185">Reference proteome</keyword>
<dbReference type="PANTHER" id="PTHR42752">
    <property type="entry name" value="IMIDAZOLONEPROPIONASE"/>
    <property type="match status" value="1"/>
</dbReference>
<feature type="binding site" evidence="7">
    <location>
        <position position="246"/>
    </location>
    <ligand>
        <name>4-imidazolone-5-propanoate</name>
        <dbReference type="ChEBI" id="CHEBI:77893"/>
    </ligand>
</feature>
<evidence type="ECO:0000313" key="10">
    <source>
        <dbReference type="Proteomes" id="UP000434036"/>
    </source>
</evidence>
<dbReference type="UniPathway" id="UPA00379">
    <property type="reaction ID" value="UER00551"/>
</dbReference>
<accession>A0A6N8U907</accession>
<keyword evidence="3 7" id="KW-0378">Hydrolase</keyword>
<reference evidence="9 10" key="1">
    <citation type="submission" date="2019-12" db="EMBL/GenBank/DDBJ databases">
        <authorList>
            <person name="Yang R."/>
        </authorList>
    </citation>
    <scope>NUCLEOTIDE SEQUENCE [LARGE SCALE GENOMIC DNA]</scope>
    <source>
        <strain evidence="9 10">DONG20-135</strain>
    </source>
</reference>
<dbReference type="Gene3D" id="2.30.40.10">
    <property type="entry name" value="Urease, subunit C, domain 1"/>
    <property type="match status" value="1"/>
</dbReference>
<name>A0A6N8U907_9FIRM</name>
<evidence type="ECO:0000256" key="3">
    <source>
        <dbReference type="ARBA" id="ARBA00022801"/>
    </source>
</evidence>
<feature type="binding site" evidence="7">
    <location>
        <position position="322"/>
    </location>
    <ligand>
        <name>4-imidazolone-5-propanoate</name>
        <dbReference type="ChEBI" id="CHEBI:77893"/>
    </ligand>
</feature>
<comment type="caution">
    <text evidence="9">The sequence shown here is derived from an EMBL/GenBank/DDBJ whole genome shotgun (WGS) entry which is preliminary data.</text>
</comment>
<feature type="binding site" evidence="7">
    <location>
        <position position="83"/>
    </location>
    <ligand>
        <name>4-imidazolone-5-propanoate</name>
        <dbReference type="ChEBI" id="CHEBI:77893"/>
    </ligand>
</feature>
<evidence type="ECO:0000313" key="9">
    <source>
        <dbReference type="EMBL" id="MXQ74371.1"/>
    </source>
</evidence>
<dbReference type="SUPFAM" id="SSF51556">
    <property type="entry name" value="Metallo-dependent hydrolases"/>
    <property type="match status" value="1"/>
</dbReference>
<comment type="catalytic activity">
    <reaction evidence="7">
        <text>4-imidazolone-5-propanoate + H2O = N-formimidoyl-L-glutamate</text>
        <dbReference type="Rhea" id="RHEA:23660"/>
        <dbReference type="ChEBI" id="CHEBI:15377"/>
        <dbReference type="ChEBI" id="CHEBI:58928"/>
        <dbReference type="ChEBI" id="CHEBI:77893"/>
        <dbReference type="EC" id="3.5.2.7"/>
    </reaction>
</comment>
<evidence type="ECO:0000256" key="1">
    <source>
        <dbReference type="ARBA" id="ARBA00012864"/>
    </source>
</evidence>
<feature type="binding site" evidence="7">
    <location>
        <position position="179"/>
    </location>
    <ligand>
        <name>4-imidazolone-5-propanoate</name>
        <dbReference type="ChEBI" id="CHEBI:77893"/>
    </ligand>
</feature>
<feature type="binding site" evidence="7">
    <location>
        <position position="76"/>
    </location>
    <ligand>
        <name>Zn(2+)</name>
        <dbReference type="ChEBI" id="CHEBI:29105"/>
    </ligand>
</feature>
<dbReference type="EMBL" id="WUUQ01000006">
    <property type="protein sequence ID" value="MXQ74371.1"/>
    <property type="molecule type" value="Genomic_DNA"/>
</dbReference>
<feature type="binding site" evidence="7">
    <location>
        <position position="74"/>
    </location>
    <ligand>
        <name>Fe(3+)</name>
        <dbReference type="ChEBI" id="CHEBI:29034"/>
    </ligand>
</feature>
<feature type="binding site" evidence="7">
    <location>
        <position position="321"/>
    </location>
    <ligand>
        <name>N-formimidoyl-L-glutamate</name>
        <dbReference type="ChEBI" id="CHEBI:58928"/>
    </ligand>
</feature>
<dbReference type="Gene3D" id="3.20.20.140">
    <property type="entry name" value="Metal-dependent hydrolases"/>
    <property type="match status" value="1"/>
</dbReference>
<dbReference type="EC" id="3.5.2.7" evidence="1 7"/>
<keyword evidence="5 7" id="KW-0862">Zinc</keyword>
<dbReference type="GO" id="GO:0050480">
    <property type="term" value="F:imidazolonepropionase activity"/>
    <property type="evidence" value="ECO:0007669"/>
    <property type="project" value="UniProtKB-UniRule"/>
</dbReference>
<organism evidence="9 10">
    <name type="scientific">Copranaerobaculum intestinale</name>
    <dbReference type="NCBI Taxonomy" id="2692629"/>
    <lineage>
        <taxon>Bacteria</taxon>
        <taxon>Bacillati</taxon>
        <taxon>Bacillota</taxon>
        <taxon>Erysipelotrichia</taxon>
        <taxon>Erysipelotrichales</taxon>
        <taxon>Erysipelotrichaceae</taxon>
        <taxon>Copranaerobaculum</taxon>
    </lineage>
</organism>
<comment type="pathway">
    <text evidence="7">Amino-acid degradation; L-histidine degradation into L-glutamate; N-formimidoyl-L-glutamate from L-histidine: step 3/3.</text>
</comment>
<comment type="function">
    <text evidence="7">Catalyzes the hydrolytic cleavage of the carbon-nitrogen bond in imidazolone-5-propanoate to yield N-formimidoyl-L-glutamate. It is the third step in the universal histidine degradation pathway.</text>
</comment>
<evidence type="ECO:0000256" key="7">
    <source>
        <dbReference type="HAMAP-Rule" id="MF_00372"/>
    </source>
</evidence>
<keyword evidence="4 7" id="KW-0369">Histidine metabolism</keyword>